<geneLocation type="plasmid" evidence="2">
    <name>III</name>
</geneLocation>
<name>A0A375ISE9_9BURK</name>
<protein>
    <recommendedName>
        <fullName evidence="4">Small integral membrane protein</fullName>
    </recommendedName>
</protein>
<proteinExistence type="predicted"/>
<evidence type="ECO:0000313" key="3">
    <source>
        <dbReference type="Proteomes" id="UP000255505"/>
    </source>
</evidence>
<dbReference type="Pfam" id="PF09933">
    <property type="entry name" value="DUF2165"/>
    <property type="match status" value="1"/>
</dbReference>
<evidence type="ECO:0000313" key="2">
    <source>
        <dbReference type="EMBL" id="SPK77613.1"/>
    </source>
</evidence>
<keyword evidence="1" id="KW-0812">Transmembrane</keyword>
<dbReference type="AlphaFoldDB" id="A0A375ISE9"/>
<gene>
    <name evidence="2" type="ORF">CT19425_P50064</name>
</gene>
<keyword evidence="2" id="KW-0614">Plasmid</keyword>
<keyword evidence="1" id="KW-1133">Transmembrane helix</keyword>
<dbReference type="InterPro" id="IPR018681">
    <property type="entry name" value="DUF2165_transmembrane"/>
</dbReference>
<evidence type="ECO:0000256" key="1">
    <source>
        <dbReference type="SAM" id="Phobius"/>
    </source>
</evidence>
<evidence type="ECO:0008006" key="4">
    <source>
        <dbReference type="Google" id="ProtNLM"/>
    </source>
</evidence>
<sequence>MCIITLETVTAVLCWMGSNRLWCARHDSHMTFQRAKGFAIAGLTLGFLTWQVAFMSIGGEWLGMWMSKQWNGMPDAFRFFITILSVLIFVSQENDALENHDRPGL</sequence>
<feature type="transmembrane region" description="Helical" evidence="1">
    <location>
        <begin position="38"/>
        <end position="56"/>
    </location>
</feature>
<feature type="transmembrane region" description="Helical" evidence="1">
    <location>
        <begin position="76"/>
        <end position="92"/>
    </location>
</feature>
<accession>A0A375ISE9</accession>
<dbReference type="Proteomes" id="UP000255505">
    <property type="component" value="Plasmid III"/>
</dbReference>
<dbReference type="EMBL" id="LT991978">
    <property type="protein sequence ID" value="SPK77613.1"/>
    <property type="molecule type" value="Genomic_DNA"/>
</dbReference>
<organism evidence="2 3">
    <name type="scientific">Cupriavidus taiwanensis</name>
    <dbReference type="NCBI Taxonomy" id="164546"/>
    <lineage>
        <taxon>Bacteria</taxon>
        <taxon>Pseudomonadati</taxon>
        <taxon>Pseudomonadota</taxon>
        <taxon>Betaproteobacteria</taxon>
        <taxon>Burkholderiales</taxon>
        <taxon>Burkholderiaceae</taxon>
        <taxon>Cupriavidus</taxon>
    </lineage>
</organism>
<keyword evidence="1" id="KW-0472">Membrane</keyword>
<reference evidence="2 3" key="1">
    <citation type="submission" date="2018-01" db="EMBL/GenBank/DDBJ databases">
        <authorList>
            <person name="Gaut B.S."/>
            <person name="Morton B.R."/>
            <person name="Clegg M.T."/>
            <person name="Duvall M.R."/>
        </authorList>
    </citation>
    <scope>NUCLEOTIDE SEQUENCE [LARGE SCALE GENOMIC DNA]</scope>
    <source>
        <strain evidence="2">Cupriavidus taiwanensis LMG 19425</strain>
        <plasmid evidence="3">Plasmid iii</plasmid>
    </source>
</reference>